<name>A0A532V3L5_UNCL8</name>
<dbReference type="Gene3D" id="3.90.25.10">
    <property type="entry name" value="UDP-galactose 4-epimerase, domain 1"/>
    <property type="match status" value="1"/>
</dbReference>
<gene>
    <name evidence="3" type="ORF">CEE37_03990</name>
</gene>
<evidence type="ECO:0000313" key="3">
    <source>
        <dbReference type="EMBL" id="TKJ41738.1"/>
    </source>
</evidence>
<accession>A0A532V3L5</accession>
<dbReference type="AlphaFoldDB" id="A0A532V3L5"/>
<dbReference type="PANTHER" id="PTHR43000">
    <property type="entry name" value="DTDP-D-GLUCOSE 4,6-DEHYDRATASE-RELATED"/>
    <property type="match status" value="1"/>
</dbReference>
<dbReference type="EMBL" id="NJBN01000002">
    <property type="protein sequence ID" value="TKJ41738.1"/>
    <property type="molecule type" value="Genomic_DNA"/>
</dbReference>
<dbReference type="SUPFAM" id="SSF51735">
    <property type="entry name" value="NAD(P)-binding Rossmann-fold domains"/>
    <property type="match status" value="1"/>
</dbReference>
<evidence type="ECO:0000259" key="2">
    <source>
        <dbReference type="Pfam" id="PF01370"/>
    </source>
</evidence>
<dbReference type="Proteomes" id="UP000319619">
    <property type="component" value="Unassembled WGS sequence"/>
</dbReference>
<comment type="similarity">
    <text evidence="1">Belongs to the NAD(P)-dependent epimerase/dehydratase family.</text>
</comment>
<feature type="domain" description="NAD-dependent epimerase/dehydratase" evidence="2">
    <location>
        <begin position="3"/>
        <end position="235"/>
    </location>
</feature>
<dbReference type="Pfam" id="PF01370">
    <property type="entry name" value="Epimerase"/>
    <property type="match status" value="1"/>
</dbReference>
<dbReference type="InterPro" id="IPR001509">
    <property type="entry name" value="Epimerase_deHydtase"/>
</dbReference>
<reference evidence="3 4" key="1">
    <citation type="submission" date="2017-06" db="EMBL/GenBank/DDBJ databases">
        <title>Novel microbial phyla capable of carbon fixation and sulfur reduction in deep-sea sediments.</title>
        <authorList>
            <person name="Huang J."/>
            <person name="Baker B."/>
            <person name="Wang Y."/>
        </authorList>
    </citation>
    <scope>NUCLEOTIDE SEQUENCE [LARGE SCALE GENOMIC DNA]</scope>
    <source>
        <strain evidence="3">B3_LCP</strain>
    </source>
</reference>
<protein>
    <submittedName>
        <fullName evidence="3">UDP-glucose 4-epimerase</fullName>
    </submittedName>
</protein>
<organism evidence="3 4">
    <name type="scientific">candidate division LCP-89 bacterium B3_LCP</name>
    <dbReference type="NCBI Taxonomy" id="2012998"/>
    <lineage>
        <taxon>Bacteria</taxon>
        <taxon>Pseudomonadati</taxon>
        <taxon>Bacteria division LCP-89</taxon>
    </lineage>
</organism>
<sequence>MKILVTGGAGFIGSHVVDLFVQNGHEVVILDNLSTGKADNVPDGVRLIEMDITNPDLDAIFARENFDAVNHHAAQIDVRISVNDPVFDAQVNILGSLNILECCLRHGVKKVQFASTGGALYGEQDYFPADEEHPIRPLSPYGIAKNTIERYLYYYHQVHGLEYAAMRYANVYGPRQNPHGEAGVVAIFCDRLIAGKEAVINGDGKQTRDYVYVGDVARASLLTLEPSLNTSMNIGTAVESDVNDIFRNLNAAGGFNVPEKHGPAKKGEQMRSVISWEKAKEVLRWEPTVYLEEGLKLTMEFFLGKYDRS</sequence>
<comment type="caution">
    <text evidence="3">The sequence shown here is derived from an EMBL/GenBank/DDBJ whole genome shotgun (WGS) entry which is preliminary data.</text>
</comment>
<evidence type="ECO:0000256" key="1">
    <source>
        <dbReference type="ARBA" id="ARBA00007637"/>
    </source>
</evidence>
<dbReference type="Gene3D" id="3.40.50.720">
    <property type="entry name" value="NAD(P)-binding Rossmann-like Domain"/>
    <property type="match status" value="1"/>
</dbReference>
<evidence type="ECO:0000313" key="4">
    <source>
        <dbReference type="Proteomes" id="UP000319619"/>
    </source>
</evidence>
<dbReference type="InterPro" id="IPR036291">
    <property type="entry name" value="NAD(P)-bd_dom_sf"/>
</dbReference>
<proteinExistence type="inferred from homology"/>